<dbReference type="PANTHER" id="PTHR34819">
    <property type="entry name" value="LARGE CYSTEINE-RICH PERIPLASMIC PROTEIN OMCB"/>
    <property type="match status" value="1"/>
</dbReference>
<dbReference type="Pfam" id="PF13585">
    <property type="entry name" value="CHU_C"/>
    <property type="match status" value="1"/>
</dbReference>
<dbReference type="Proteomes" id="UP000649799">
    <property type="component" value="Unassembled WGS sequence"/>
</dbReference>
<protein>
    <submittedName>
        <fullName evidence="3">DUF11 domain-containing protein</fullName>
    </submittedName>
</protein>
<keyword evidence="1" id="KW-1133">Transmembrane helix</keyword>
<dbReference type="NCBIfam" id="TIGR01451">
    <property type="entry name" value="B_ant_repeat"/>
    <property type="match status" value="2"/>
</dbReference>
<dbReference type="Gene3D" id="2.60.40.10">
    <property type="entry name" value="Immunoglobulins"/>
    <property type="match status" value="1"/>
</dbReference>
<dbReference type="InterPro" id="IPR001434">
    <property type="entry name" value="OmcB-like_DUF11"/>
</dbReference>
<comment type="caution">
    <text evidence="3">The sequence shown here is derived from an EMBL/GenBank/DDBJ whole genome shotgun (WGS) entry which is preliminary data.</text>
</comment>
<dbReference type="InterPro" id="IPR047589">
    <property type="entry name" value="DUF11_rpt"/>
</dbReference>
<gene>
    <name evidence="3" type="ORF">G9Q97_09325</name>
</gene>
<dbReference type="Gene3D" id="2.60.40.3440">
    <property type="match status" value="1"/>
</dbReference>
<feature type="domain" description="DUF11" evidence="2">
    <location>
        <begin position="766"/>
        <end position="866"/>
    </location>
</feature>
<dbReference type="PANTHER" id="PTHR34819:SF3">
    <property type="entry name" value="CELL SURFACE PROTEIN"/>
    <property type="match status" value="1"/>
</dbReference>
<evidence type="ECO:0000259" key="2">
    <source>
        <dbReference type="Pfam" id="PF01345"/>
    </source>
</evidence>
<proteinExistence type="predicted"/>
<sequence>MGYLTLGRQPVFFNRFLPMMTMAIFIVFFSHAQVVRVTGEENNIEIQQVNYLIEGEELIQTSPEGNQNPSPEDVPVIISGIQIEGDKVIFATTRNPSVANPNPAIGSNEIRPDAIQIVRSDNAIISHRDPEFFSNLEAVVSTPDIRSYWDINSQPSIPRGDQFVDLIYSDPVVTSGFLLYTERNGNSPTDFIALGRDGEPIEGANTIEVRGYQWTTGIHHVSNVPDQNQEMVLFSPSLFGSNEPIFGIRIIAVNEPDGKLVFFVNAISATPDLAERVNSELGGDAVLNIYDNDELNGAALNPIDVQMEVLEDFPSGTAVLNPDGTVDVPPNTPPGVYTLIYEISTGSESDQAEVTIEVIEYKPEAFDDAAELENSFAQDSLLNVLDNDMLNGLPALIENVNLSTLSNEAPGFIILTEDGSIDISEGIPSGSYTLVYQICDAADPGKCDQAEVSISVAPTLLIAVDDNFGNVNLNRGGVIGDVIANDLLNGEPIEEGRVVVELLDADGLTGLSLTAAGELSIPEGLPNGNYELLYELKETINPGNSDQGTIIFSLLDIQLEANDDAAVTNQNQPVTINLLENDFINTGELLVETLVITTDPVNGSIVQNADGSVSYTPDVNFSGSDSFMYEICENTDRQFCDQAMVSITVRPIQLEVSKTPDVTEASIGGIVTYTIQLTNNSDFDLENVQVTDILPEGLMFLSAVPEPTENNLWVIESIASGEAFNIDLEVMGSSLGEVVNIAEINVGDYEDVTQAVPVSILARPVDISILKTSFGIAIYQGNEFEYEIRVTNNGDGPGEGITVLDELPSDLAYLGFTGDADPAVSGNTISWTISSIGAGEEKVYRIRVQATSTGTITNRVTLQVPENQENVSLIQESTDTNQVNTFFIPNVITPGTLDGKNDTFEIRGIERFAQSSLTILNRNGDHVFASENYQNDWAAQGLNAGSYYYVLIITDSMGDVQTYKGWVQVVK</sequence>
<organism evidence="3 4">
    <name type="scientific">Cyclobacterium plantarum</name>
    <dbReference type="NCBI Taxonomy" id="2716263"/>
    <lineage>
        <taxon>Bacteria</taxon>
        <taxon>Pseudomonadati</taxon>
        <taxon>Bacteroidota</taxon>
        <taxon>Cytophagia</taxon>
        <taxon>Cytophagales</taxon>
        <taxon>Cyclobacteriaceae</taxon>
        <taxon>Cyclobacterium</taxon>
    </lineage>
</organism>
<accession>A0ABX0H629</accession>
<evidence type="ECO:0000313" key="3">
    <source>
        <dbReference type="EMBL" id="NHE57012.1"/>
    </source>
</evidence>
<name>A0ABX0H629_9BACT</name>
<feature type="domain" description="DUF11" evidence="2">
    <location>
        <begin position="654"/>
        <end position="751"/>
    </location>
</feature>
<evidence type="ECO:0000313" key="4">
    <source>
        <dbReference type="Proteomes" id="UP000649799"/>
    </source>
</evidence>
<keyword evidence="4" id="KW-1185">Reference proteome</keyword>
<reference evidence="3 4" key="1">
    <citation type="submission" date="2020-03" db="EMBL/GenBank/DDBJ databases">
        <title>Cyclobacterium plantarum sp. nov., a marine bacterium isolated from a coastal-marine wetland.</title>
        <authorList>
            <person name="Sanchez-Porro C."/>
            <person name="Ventosa A."/>
            <person name="Amoozegar M."/>
        </authorList>
    </citation>
    <scope>NUCLEOTIDE SEQUENCE [LARGE SCALE GENOMIC DNA]</scope>
    <source>
        <strain evidence="3 4">GBPx2</strain>
    </source>
</reference>
<dbReference type="InterPro" id="IPR051172">
    <property type="entry name" value="Chlamydia_OmcB"/>
</dbReference>
<feature type="transmembrane region" description="Helical" evidence="1">
    <location>
        <begin position="12"/>
        <end position="32"/>
    </location>
</feature>
<dbReference type="Pfam" id="PF17963">
    <property type="entry name" value="Big_9"/>
    <property type="match status" value="1"/>
</dbReference>
<dbReference type="Pfam" id="PF01345">
    <property type="entry name" value="DUF11"/>
    <property type="match status" value="2"/>
</dbReference>
<dbReference type="EMBL" id="JAANYN010000003">
    <property type="protein sequence ID" value="NHE57012.1"/>
    <property type="molecule type" value="Genomic_DNA"/>
</dbReference>
<evidence type="ECO:0000256" key="1">
    <source>
        <dbReference type="SAM" id="Phobius"/>
    </source>
</evidence>
<dbReference type="RefSeq" id="WP_166146025.1">
    <property type="nucleotide sequence ID" value="NZ_JAANYN010000003.1"/>
</dbReference>
<keyword evidence="1" id="KW-0472">Membrane</keyword>
<dbReference type="InterPro" id="IPR013783">
    <property type="entry name" value="Ig-like_fold"/>
</dbReference>
<keyword evidence="1" id="KW-0812">Transmembrane</keyword>